<dbReference type="NCBIfam" id="TIGR02432">
    <property type="entry name" value="lysidine_TilS_N"/>
    <property type="match status" value="1"/>
</dbReference>
<feature type="region of interest" description="Disordered" evidence="8">
    <location>
        <begin position="97"/>
        <end position="124"/>
    </location>
</feature>
<gene>
    <name evidence="7 11" type="primary">tilS</name>
    <name evidence="11" type="ORF">ET996_01460</name>
</gene>
<evidence type="ECO:0000256" key="8">
    <source>
        <dbReference type="SAM" id="MobiDB-lite"/>
    </source>
</evidence>
<keyword evidence="12" id="KW-1185">Reference proteome</keyword>
<dbReference type="GO" id="GO:0005737">
    <property type="term" value="C:cytoplasm"/>
    <property type="evidence" value="ECO:0007669"/>
    <property type="project" value="UniProtKB-SubCell"/>
</dbReference>
<evidence type="ECO:0000313" key="12">
    <source>
        <dbReference type="Proteomes" id="UP000291933"/>
    </source>
</evidence>
<dbReference type="InterPro" id="IPR012795">
    <property type="entry name" value="tRNA_Ile_lys_synt_N"/>
</dbReference>
<dbReference type="HAMAP" id="MF_01161">
    <property type="entry name" value="tRNA_Ile_lys_synt"/>
    <property type="match status" value="1"/>
</dbReference>
<evidence type="ECO:0000256" key="6">
    <source>
        <dbReference type="ARBA" id="ARBA00048539"/>
    </source>
</evidence>
<dbReference type="PANTHER" id="PTHR43033">
    <property type="entry name" value="TRNA(ILE)-LYSIDINE SYNTHASE-RELATED"/>
    <property type="match status" value="1"/>
</dbReference>
<dbReference type="CDD" id="cd01992">
    <property type="entry name" value="TilS_N"/>
    <property type="match status" value="1"/>
</dbReference>
<evidence type="ECO:0000256" key="5">
    <source>
        <dbReference type="ARBA" id="ARBA00022840"/>
    </source>
</evidence>
<dbReference type="Pfam" id="PF01171">
    <property type="entry name" value="ATP_bind_3"/>
    <property type="match status" value="2"/>
</dbReference>
<accession>A0A4Q9KPC3</accession>
<dbReference type="GO" id="GO:0005524">
    <property type="term" value="F:ATP binding"/>
    <property type="evidence" value="ECO:0007669"/>
    <property type="project" value="UniProtKB-UniRule"/>
</dbReference>
<dbReference type="Proteomes" id="UP000291933">
    <property type="component" value="Unassembled WGS sequence"/>
</dbReference>
<comment type="domain">
    <text evidence="7">The N-terminal region contains the highly conserved SGGXDS motif, predicted to be a P-loop motif involved in ATP binding.</text>
</comment>
<evidence type="ECO:0000259" key="9">
    <source>
        <dbReference type="Pfam" id="PF01171"/>
    </source>
</evidence>
<dbReference type="OrthoDB" id="5244702at2"/>
<name>A0A4Q9KPC3_PROTD</name>
<dbReference type="InterPro" id="IPR012094">
    <property type="entry name" value="tRNA_Ile_lys_synt"/>
</dbReference>
<dbReference type="InterPro" id="IPR015262">
    <property type="entry name" value="tRNA_Ile_lys_synt_subst-bd"/>
</dbReference>
<feature type="region of interest" description="Disordered" evidence="8">
    <location>
        <begin position="297"/>
        <end position="332"/>
    </location>
</feature>
<dbReference type="SUPFAM" id="SSF52402">
    <property type="entry name" value="Adenine nucleotide alpha hydrolases-like"/>
    <property type="match status" value="1"/>
</dbReference>
<comment type="similarity">
    <text evidence="7">Belongs to the tRNA(Ile)-lysidine synthase family.</text>
</comment>
<dbReference type="InterPro" id="IPR011063">
    <property type="entry name" value="TilS/TtcA_N"/>
</dbReference>
<feature type="domain" description="tRNA(Ile)-lysidine/2-thiocytidine synthase N-terminal" evidence="9">
    <location>
        <begin position="125"/>
        <end position="242"/>
    </location>
</feature>
<dbReference type="AlphaFoldDB" id="A0A4Q9KPC3"/>
<feature type="binding site" evidence="7">
    <location>
        <begin position="30"/>
        <end position="35"/>
    </location>
    <ligand>
        <name>ATP</name>
        <dbReference type="ChEBI" id="CHEBI:30616"/>
    </ligand>
</feature>
<dbReference type="RefSeq" id="WP_131170766.1">
    <property type="nucleotide sequence ID" value="NZ_FXTL01000001.1"/>
</dbReference>
<sequence>MSRKVLGPATLAAVQAVEALPPGPWIVACSGGADSLALAWAAAFVGRRRGTTVRAIVIDHGLQANSDAVASSVAATLAALPAGPVGAAWAPAVDQDGSAVTDPLRSPGDARPTERADSASRGPALTIPTTVVRVHVAADGLGPEASAREARYAALEASAEPGERVLLGHTLDDQAETVLLGLARGSGARSLAGMPPERGIVLRPLLGVTREATRAACAELGLTPWEDPHNADDRYARVRVRTRVLPTLERELGPGVREALARTAEQLRRDVDILDADARAALASALVTTVSWDADPSDAAASHGRPTTDGAETSASGTQPTPDETDASASGQAETLNCRWLAGLDPAIRDRVLHAWLSGRGASDVSATHVSAVVELVTQWRGQRGVDLPGVRITRRDGRLIADRRSR</sequence>
<evidence type="ECO:0000256" key="7">
    <source>
        <dbReference type="HAMAP-Rule" id="MF_01161"/>
    </source>
</evidence>
<comment type="subcellular location">
    <subcellularLocation>
        <location evidence="7">Cytoplasm</location>
    </subcellularLocation>
</comment>
<evidence type="ECO:0000256" key="1">
    <source>
        <dbReference type="ARBA" id="ARBA00022490"/>
    </source>
</evidence>
<dbReference type="EC" id="6.3.4.19" evidence="7"/>
<dbReference type="Gene3D" id="3.40.50.620">
    <property type="entry name" value="HUPs"/>
    <property type="match status" value="1"/>
</dbReference>
<feature type="domain" description="tRNA(Ile)-lysidine/2-thiocytidine synthase N-terminal" evidence="9">
    <location>
        <begin position="25"/>
        <end position="75"/>
    </location>
</feature>
<reference evidence="11 12" key="1">
    <citation type="submission" date="2019-01" db="EMBL/GenBank/DDBJ databases">
        <title>Lactibacter flavus gen. nov., sp. nov., a novel bacterium of the family Propionibacteriaceae isolated from raw milk and dairy products.</title>
        <authorList>
            <person name="Huptas C."/>
            <person name="Wenning M."/>
            <person name="Breitenwieser F."/>
            <person name="Doll E."/>
            <person name="Von Neubeck M."/>
            <person name="Busse H.-J."/>
            <person name="Scherer S."/>
        </authorList>
    </citation>
    <scope>NUCLEOTIDE SEQUENCE [LARGE SCALE GENOMIC DNA]</scope>
    <source>
        <strain evidence="11 12">DSM 22130</strain>
    </source>
</reference>
<dbReference type="GO" id="GO:0006400">
    <property type="term" value="P:tRNA modification"/>
    <property type="evidence" value="ECO:0007669"/>
    <property type="project" value="UniProtKB-UniRule"/>
</dbReference>
<evidence type="ECO:0000256" key="3">
    <source>
        <dbReference type="ARBA" id="ARBA00022694"/>
    </source>
</evidence>
<comment type="caution">
    <text evidence="11">The sequence shown here is derived from an EMBL/GenBank/DDBJ whole genome shotgun (WGS) entry which is preliminary data.</text>
</comment>
<evidence type="ECO:0000259" key="10">
    <source>
        <dbReference type="Pfam" id="PF09179"/>
    </source>
</evidence>
<feature type="compositionally biased region" description="Polar residues" evidence="8">
    <location>
        <begin position="310"/>
        <end position="332"/>
    </location>
</feature>
<evidence type="ECO:0000313" key="11">
    <source>
        <dbReference type="EMBL" id="TBT96354.1"/>
    </source>
</evidence>
<dbReference type="SUPFAM" id="SSF82829">
    <property type="entry name" value="MesJ substrate recognition domain-like"/>
    <property type="match status" value="1"/>
</dbReference>
<dbReference type="EMBL" id="SDMR01000001">
    <property type="protein sequence ID" value="TBT96354.1"/>
    <property type="molecule type" value="Genomic_DNA"/>
</dbReference>
<keyword evidence="4 7" id="KW-0547">Nucleotide-binding</keyword>
<dbReference type="InterPro" id="IPR014729">
    <property type="entry name" value="Rossmann-like_a/b/a_fold"/>
</dbReference>
<keyword evidence="2 7" id="KW-0436">Ligase</keyword>
<keyword evidence="5 7" id="KW-0067">ATP-binding</keyword>
<dbReference type="Pfam" id="PF09179">
    <property type="entry name" value="TilS"/>
    <property type="match status" value="1"/>
</dbReference>
<keyword evidence="1 7" id="KW-0963">Cytoplasm</keyword>
<protein>
    <recommendedName>
        <fullName evidence="7">tRNA(Ile)-lysidine synthase</fullName>
        <ecNumber evidence="7">6.3.4.19</ecNumber>
    </recommendedName>
    <alternativeName>
        <fullName evidence="7">tRNA(Ile)-2-lysyl-cytidine synthase</fullName>
    </alternativeName>
    <alternativeName>
        <fullName evidence="7">tRNA(Ile)-lysidine synthetase</fullName>
    </alternativeName>
</protein>
<comment type="function">
    <text evidence="7">Ligates lysine onto the cytidine present at position 34 of the AUA codon-specific tRNA(Ile) that contains the anticodon CAU, in an ATP-dependent manner. Cytidine is converted to lysidine, thus changing the amino acid specificity of the tRNA from methionine to isoleucine.</text>
</comment>
<dbReference type="PANTHER" id="PTHR43033:SF1">
    <property type="entry name" value="TRNA(ILE)-LYSIDINE SYNTHASE-RELATED"/>
    <property type="match status" value="1"/>
</dbReference>
<organism evidence="11 12">
    <name type="scientific">Propioniciclava tarda</name>
    <dbReference type="NCBI Taxonomy" id="433330"/>
    <lineage>
        <taxon>Bacteria</taxon>
        <taxon>Bacillati</taxon>
        <taxon>Actinomycetota</taxon>
        <taxon>Actinomycetes</taxon>
        <taxon>Propionibacteriales</taxon>
        <taxon>Propionibacteriaceae</taxon>
        <taxon>Propioniciclava</taxon>
    </lineage>
</organism>
<dbReference type="GO" id="GO:0032267">
    <property type="term" value="F:tRNA(Ile)-lysidine synthase activity"/>
    <property type="evidence" value="ECO:0007669"/>
    <property type="project" value="UniProtKB-EC"/>
</dbReference>
<keyword evidence="3 7" id="KW-0819">tRNA processing</keyword>
<dbReference type="PROSITE" id="PS51257">
    <property type="entry name" value="PROKAR_LIPOPROTEIN"/>
    <property type="match status" value="1"/>
</dbReference>
<evidence type="ECO:0000256" key="4">
    <source>
        <dbReference type="ARBA" id="ARBA00022741"/>
    </source>
</evidence>
<evidence type="ECO:0000256" key="2">
    <source>
        <dbReference type="ARBA" id="ARBA00022598"/>
    </source>
</evidence>
<proteinExistence type="inferred from homology"/>
<comment type="catalytic activity">
    <reaction evidence="6 7">
        <text>cytidine(34) in tRNA(Ile2) + L-lysine + ATP = lysidine(34) in tRNA(Ile2) + AMP + diphosphate + H(+)</text>
        <dbReference type="Rhea" id="RHEA:43744"/>
        <dbReference type="Rhea" id="RHEA-COMP:10625"/>
        <dbReference type="Rhea" id="RHEA-COMP:10670"/>
        <dbReference type="ChEBI" id="CHEBI:15378"/>
        <dbReference type="ChEBI" id="CHEBI:30616"/>
        <dbReference type="ChEBI" id="CHEBI:32551"/>
        <dbReference type="ChEBI" id="CHEBI:33019"/>
        <dbReference type="ChEBI" id="CHEBI:82748"/>
        <dbReference type="ChEBI" id="CHEBI:83665"/>
        <dbReference type="ChEBI" id="CHEBI:456215"/>
        <dbReference type="EC" id="6.3.4.19"/>
    </reaction>
</comment>
<feature type="domain" description="tRNA(Ile)-lysidine synthase substrate-binding" evidence="10">
    <location>
        <begin position="337"/>
        <end position="400"/>
    </location>
</feature>